<evidence type="ECO:0000256" key="4">
    <source>
        <dbReference type="ARBA" id="ARBA00022692"/>
    </source>
</evidence>
<keyword evidence="5 7" id="KW-1133">Transmembrane helix</keyword>
<dbReference type="SUPFAM" id="SSF161098">
    <property type="entry name" value="MetI-like"/>
    <property type="match status" value="1"/>
</dbReference>
<feature type="transmembrane region" description="Helical" evidence="7">
    <location>
        <begin position="184"/>
        <end position="206"/>
    </location>
</feature>
<evidence type="ECO:0000313" key="9">
    <source>
        <dbReference type="EMBL" id="MCC2167947.1"/>
    </source>
</evidence>
<evidence type="ECO:0000256" key="7">
    <source>
        <dbReference type="RuleBase" id="RU363032"/>
    </source>
</evidence>
<dbReference type="Proteomes" id="UP001199355">
    <property type="component" value="Unassembled WGS sequence"/>
</dbReference>
<name>A0AAE3AXP8_9FIRM</name>
<keyword evidence="2 7" id="KW-0813">Transport</keyword>
<keyword evidence="4 7" id="KW-0812">Transmembrane</keyword>
<dbReference type="Gene3D" id="1.10.3720.10">
    <property type="entry name" value="MetI-like"/>
    <property type="match status" value="1"/>
</dbReference>
<dbReference type="CDD" id="cd06261">
    <property type="entry name" value="TM_PBP2"/>
    <property type="match status" value="1"/>
</dbReference>
<dbReference type="PANTHER" id="PTHR43744:SF9">
    <property type="entry name" value="POLYGALACTURONAN_RHAMNOGALACTURONAN TRANSPORT SYSTEM PERMEASE PROTEIN YTCP"/>
    <property type="match status" value="1"/>
</dbReference>
<dbReference type="GO" id="GO:0005886">
    <property type="term" value="C:plasma membrane"/>
    <property type="evidence" value="ECO:0007669"/>
    <property type="project" value="UniProtKB-SubCell"/>
</dbReference>
<dbReference type="RefSeq" id="WP_308728397.1">
    <property type="nucleotide sequence ID" value="NZ_JAJEQF010000023.1"/>
</dbReference>
<evidence type="ECO:0000256" key="3">
    <source>
        <dbReference type="ARBA" id="ARBA00022475"/>
    </source>
</evidence>
<keyword evidence="3" id="KW-1003">Cell membrane</keyword>
<evidence type="ECO:0000313" key="10">
    <source>
        <dbReference type="Proteomes" id="UP001199355"/>
    </source>
</evidence>
<dbReference type="InterPro" id="IPR035906">
    <property type="entry name" value="MetI-like_sf"/>
</dbReference>
<evidence type="ECO:0000259" key="8">
    <source>
        <dbReference type="PROSITE" id="PS50928"/>
    </source>
</evidence>
<feature type="transmembrane region" description="Helical" evidence="7">
    <location>
        <begin position="142"/>
        <end position="163"/>
    </location>
</feature>
<dbReference type="Pfam" id="PF00528">
    <property type="entry name" value="BPD_transp_1"/>
    <property type="match status" value="1"/>
</dbReference>
<feature type="transmembrane region" description="Helical" evidence="7">
    <location>
        <begin position="261"/>
        <end position="280"/>
    </location>
</feature>
<comment type="similarity">
    <text evidence="7">Belongs to the binding-protein-dependent transport system permease family.</text>
</comment>
<reference evidence="9 10" key="1">
    <citation type="submission" date="2021-10" db="EMBL/GenBank/DDBJ databases">
        <title>Anaerobic single-cell dispensing facilitates the cultivation of human gut bacteria.</title>
        <authorList>
            <person name="Afrizal A."/>
        </authorList>
    </citation>
    <scope>NUCLEOTIDE SEQUENCE [LARGE SCALE GENOMIC DNA]</scope>
    <source>
        <strain evidence="9 10">CLA-AA-H244</strain>
    </source>
</reference>
<proteinExistence type="inferred from homology"/>
<gene>
    <name evidence="9" type="ORF">LKD45_09620</name>
</gene>
<feature type="transmembrane region" description="Helical" evidence="7">
    <location>
        <begin position="80"/>
        <end position="99"/>
    </location>
</feature>
<dbReference type="InterPro" id="IPR000515">
    <property type="entry name" value="MetI-like"/>
</dbReference>
<comment type="subcellular location">
    <subcellularLocation>
        <location evidence="1 7">Cell membrane</location>
        <topology evidence="1 7">Multi-pass membrane protein</topology>
    </subcellularLocation>
</comment>
<evidence type="ECO:0000256" key="6">
    <source>
        <dbReference type="ARBA" id="ARBA00023136"/>
    </source>
</evidence>
<dbReference type="AlphaFoldDB" id="A0AAE3AXP8"/>
<dbReference type="GO" id="GO:0055085">
    <property type="term" value="P:transmembrane transport"/>
    <property type="evidence" value="ECO:0007669"/>
    <property type="project" value="InterPro"/>
</dbReference>
<organism evidence="9 10">
    <name type="scientific">Gallintestinimicrobium propionicum</name>
    <dbReference type="NCBI Taxonomy" id="2981770"/>
    <lineage>
        <taxon>Bacteria</taxon>
        <taxon>Bacillati</taxon>
        <taxon>Bacillota</taxon>
        <taxon>Clostridia</taxon>
        <taxon>Lachnospirales</taxon>
        <taxon>Lachnospiraceae</taxon>
        <taxon>Gallintestinimicrobium</taxon>
    </lineage>
</organism>
<feature type="transmembrane region" description="Helical" evidence="7">
    <location>
        <begin position="111"/>
        <end position="130"/>
    </location>
</feature>
<comment type="caution">
    <text evidence="9">The sequence shown here is derived from an EMBL/GenBank/DDBJ whole genome shotgun (WGS) entry which is preliminary data.</text>
</comment>
<dbReference type="EMBL" id="JAJEQF010000023">
    <property type="protein sequence ID" value="MCC2167947.1"/>
    <property type="molecule type" value="Genomic_DNA"/>
</dbReference>
<sequence>MLHSKMTKMDYVIEAVLIVIGAIVCICILYPILNILAISISADGPVLRHDVRLIPQGFTLKAYKDILKNESILRAFGNSIFITGVGVVCSLAATYLAAYPIACCEFPGKKIYNVFVLIPMWFQGGMVPSYLCVQKLGLINSYWALILTALISSYHVLILTSFLRGIPRELLESARMDGAGEFRVMLQVVAPLAKASFATIGLWVIAGHWNAYFGPLLYITKSERFTLQQVLREIVLEANAAQMDLGTARGGQVSVNIADQIRYGVLIVSMVPMMVIYPFVQKYFVKGVTLGAVKG</sequence>
<accession>A0AAE3AXP8</accession>
<dbReference type="PROSITE" id="PS50928">
    <property type="entry name" value="ABC_TM1"/>
    <property type="match status" value="1"/>
</dbReference>
<keyword evidence="6 7" id="KW-0472">Membrane</keyword>
<dbReference type="PANTHER" id="PTHR43744">
    <property type="entry name" value="ABC TRANSPORTER PERMEASE PROTEIN MG189-RELATED-RELATED"/>
    <property type="match status" value="1"/>
</dbReference>
<keyword evidence="10" id="KW-1185">Reference proteome</keyword>
<protein>
    <submittedName>
        <fullName evidence="9">Carbohydrate ABC transporter permease</fullName>
    </submittedName>
</protein>
<evidence type="ECO:0000256" key="5">
    <source>
        <dbReference type="ARBA" id="ARBA00022989"/>
    </source>
</evidence>
<feature type="domain" description="ABC transmembrane type-1" evidence="8">
    <location>
        <begin position="76"/>
        <end position="276"/>
    </location>
</feature>
<evidence type="ECO:0000256" key="2">
    <source>
        <dbReference type="ARBA" id="ARBA00022448"/>
    </source>
</evidence>
<feature type="transmembrane region" description="Helical" evidence="7">
    <location>
        <begin position="12"/>
        <end position="33"/>
    </location>
</feature>
<evidence type="ECO:0000256" key="1">
    <source>
        <dbReference type="ARBA" id="ARBA00004651"/>
    </source>
</evidence>